<dbReference type="Pfam" id="PF00443">
    <property type="entry name" value="UCH"/>
    <property type="match status" value="1"/>
</dbReference>
<reference evidence="5 6" key="1">
    <citation type="submission" date="2023-03" db="EMBL/GenBank/DDBJ databases">
        <title>High-quality genome of Scylla paramamosain provides insights in environmental adaptation.</title>
        <authorList>
            <person name="Zhang L."/>
        </authorList>
    </citation>
    <scope>NUCLEOTIDE SEQUENCE [LARGE SCALE GENOMIC DNA]</scope>
    <source>
        <strain evidence="5">LZ_2023a</strain>
        <tissue evidence="5">Muscle</tissue>
    </source>
</reference>
<dbReference type="GO" id="GO:0005634">
    <property type="term" value="C:nucleus"/>
    <property type="evidence" value="ECO:0007669"/>
    <property type="project" value="TreeGrafter"/>
</dbReference>
<dbReference type="InterPro" id="IPR038765">
    <property type="entry name" value="Papain-like_cys_pep_sf"/>
</dbReference>
<dbReference type="PROSITE" id="PS51283">
    <property type="entry name" value="DUSP"/>
    <property type="match status" value="1"/>
</dbReference>
<dbReference type="InterPro" id="IPR001394">
    <property type="entry name" value="Peptidase_C19_UCH"/>
</dbReference>
<dbReference type="SUPFAM" id="SSF54001">
    <property type="entry name" value="Cysteine proteinases"/>
    <property type="match status" value="1"/>
</dbReference>
<evidence type="ECO:0008006" key="7">
    <source>
        <dbReference type="Google" id="ProtNLM"/>
    </source>
</evidence>
<dbReference type="Gene3D" id="3.30.2230.10">
    <property type="entry name" value="DUSP-like"/>
    <property type="match status" value="1"/>
</dbReference>
<comment type="similarity">
    <text evidence="1">Belongs to the peptidase C19 family.</text>
</comment>
<accession>A0AAW0SQQ4</accession>
<dbReference type="SUPFAM" id="SSF143791">
    <property type="entry name" value="DUSP-like"/>
    <property type="match status" value="1"/>
</dbReference>
<evidence type="ECO:0000259" key="3">
    <source>
        <dbReference type="PROSITE" id="PS50235"/>
    </source>
</evidence>
<dbReference type="InterPro" id="IPR035927">
    <property type="entry name" value="DUSP-like_sf"/>
</dbReference>
<evidence type="ECO:0000256" key="2">
    <source>
        <dbReference type="SAM" id="MobiDB-lite"/>
    </source>
</evidence>
<feature type="region of interest" description="Disordered" evidence="2">
    <location>
        <begin position="822"/>
        <end position="846"/>
    </location>
</feature>
<dbReference type="InterPro" id="IPR029071">
    <property type="entry name" value="Ubiquitin-like_domsf"/>
</dbReference>
<feature type="domain" description="USP" evidence="3">
    <location>
        <begin position="212"/>
        <end position="518"/>
    </location>
</feature>
<keyword evidence="6" id="KW-1185">Reference proteome</keyword>
<sequence>MKERISNDLSYVKAGYRSDKWKWVLSLSQSKSLVQNAAVGEPDSCEVDEPAAAAAAAVATEATEATTAEAAIATETTTVEAVVAKETTVTAKETTAETVGAAKETAAAAPVAGEAGKTKPEKDALQSEVSTDKTIQKNFATQNHATLPQAISEELLTKEQILKTYGVDKWPKQLPCQKKCSSNPWCLADLKAGTGKEKVRPTDQPRDPTTPVGLQNTANTCWINSALQALFHLPKFRNVINSVGGFAGEESLTCMLYLLQAMFVEMETHGNRAVACSPGSVFEKMGLYATQEIMCKDVDHEVLKCVSEFLENTIDTLVADPRVGPQLRPLFSTSLTRIARWKCPACEREHENQLAPATSYTMAAYVSGDECPLDQCLVDLQTETQTGVSLVCGSEDWGVGGCGARVKADRIVTPKIQTLPAILVIRNNSLMDRELKRRLHVVYPETLDLTSHTQNHVAATYSLSAVIFHHGHWVKHFSAHVKTGDKWYNFNDEQVSQLTNRSSTGNPSESHRNYFSVANVAQKYKHRPGLRVSRGAFVWIYVNTQSQAAESMAVPPSESVVEYVLVKQNESVNVSHQHQAEMRKEKEALLSQCAVTDTSESYTLISEPLLSAWYNDDSLKYTPQPSVLAQALCEHKLYSPLKYNLLKCIRTNAVKELLNHPFGIHEDDALLKLGLPITLPSESGFCKVCVTKYVNHILFIERVKALHKQAKKESRRDCDGPVTVIGTETLEFWPRLALSAYVKEHGIDLEDGGETENGTDTCKKSEESNKLEAQIASSDNKVNRTSDSSDVCEKNDVQTEKGMNVCDTTSIVPDTECKSACESQMEEVESSEKTASNSKDKETKEGSRELMLFNEDIVCEHNLRSPTAASCNLPQDLAEEIMGLCSESIHPAIYQKDFDTCLQCGAVLEESVRNCESGRQQKKQLTNLFLERRRPHPARDPGKSIYLISRGFYHLWKSYVRSCERGDLVVSPPKHLENASLLCSHGHLLFPVMALEPHELSEHLVLVWEEEWATLKELYRPDHIVTAFYNDAGCLMTDPVVCESGCVELRLAKDYEEQFSYEHEIIHVRQVNSVTDIPRRLSGRTRGPSHVGASTALNNESLGPRKKPRLASASGGSGGMASSSQRLVRASRTFSSTDTIREVQNFIAERTGIWPMLQTLWVCGEEQQKGGEAEGGQPLQLTDDHRAMTLNALRIRPGDTIYFRAAFSPQLHYCKHHLQPLLSCLAVNSVNFPIATRSTLLLHHCHFTTRSLPKHRE</sequence>
<evidence type="ECO:0000259" key="4">
    <source>
        <dbReference type="PROSITE" id="PS51283"/>
    </source>
</evidence>
<dbReference type="PROSITE" id="PS50235">
    <property type="entry name" value="USP_3"/>
    <property type="match status" value="1"/>
</dbReference>
<dbReference type="PROSITE" id="PS00972">
    <property type="entry name" value="USP_1"/>
    <property type="match status" value="1"/>
</dbReference>
<dbReference type="InterPro" id="IPR050164">
    <property type="entry name" value="Peptidase_C19"/>
</dbReference>
<feature type="compositionally biased region" description="Low complexity" evidence="2">
    <location>
        <begin position="105"/>
        <end position="115"/>
    </location>
</feature>
<feature type="region of interest" description="Disordered" evidence="2">
    <location>
        <begin position="773"/>
        <end position="793"/>
    </location>
</feature>
<feature type="domain" description="DUSP" evidence="4">
    <location>
        <begin position="916"/>
        <end position="1029"/>
    </location>
</feature>
<feature type="region of interest" description="Disordered" evidence="2">
    <location>
        <begin position="1079"/>
        <end position="1128"/>
    </location>
</feature>
<name>A0AAW0SQQ4_SCYPA</name>
<evidence type="ECO:0000313" key="6">
    <source>
        <dbReference type="Proteomes" id="UP001487740"/>
    </source>
</evidence>
<dbReference type="GO" id="GO:0005829">
    <property type="term" value="C:cytosol"/>
    <property type="evidence" value="ECO:0007669"/>
    <property type="project" value="TreeGrafter"/>
</dbReference>
<dbReference type="Gene3D" id="3.90.70.10">
    <property type="entry name" value="Cysteine proteinases"/>
    <property type="match status" value="1"/>
</dbReference>
<feature type="region of interest" description="Disordered" evidence="2">
    <location>
        <begin position="749"/>
        <end position="768"/>
    </location>
</feature>
<dbReference type="InterPro" id="IPR006615">
    <property type="entry name" value="Pept_C19_DUSP"/>
</dbReference>
<feature type="compositionally biased region" description="Basic and acidic residues" evidence="2">
    <location>
        <begin position="116"/>
        <end position="126"/>
    </location>
</feature>
<proteinExistence type="inferred from homology"/>
<protein>
    <recommendedName>
        <fullName evidence="7">Ubiquitinyl hydrolase 1</fullName>
    </recommendedName>
</protein>
<feature type="compositionally biased region" description="Polar residues" evidence="2">
    <location>
        <begin position="775"/>
        <end position="789"/>
    </location>
</feature>
<dbReference type="CDD" id="cd02257">
    <property type="entry name" value="Peptidase_C19"/>
    <property type="match status" value="1"/>
</dbReference>
<gene>
    <name evidence="5" type="ORF">O3P69_013848</name>
</gene>
<evidence type="ECO:0000313" key="5">
    <source>
        <dbReference type="EMBL" id="KAK8377493.1"/>
    </source>
</evidence>
<dbReference type="EMBL" id="JARAKH010000047">
    <property type="protein sequence ID" value="KAK8377493.1"/>
    <property type="molecule type" value="Genomic_DNA"/>
</dbReference>
<dbReference type="GO" id="GO:0004843">
    <property type="term" value="F:cysteine-type deubiquitinase activity"/>
    <property type="evidence" value="ECO:0007669"/>
    <property type="project" value="InterPro"/>
</dbReference>
<evidence type="ECO:0000256" key="1">
    <source>
        <dbReference type="ARBA" id="ARBA00009085"/>
    </source>
</evidence>
<dbReference type="InterPro" id="IPR018200">
    <property type="entry name" value="USP_CS"/>
</dbReference>
<organism evidence="5 6">
    <name type="scientific">Scylla paramamosain</name>
    <name type="common">Mud crab</name>
    <dbReference type="NCBI Taxonomy" id="85552"/>
    <lineage>
        <taxon>Eukaryota</taxon>
        <taxon>Metazoa</taxon>
        <taxon>Ecdysozoa</taxon>
        <taxon>Arthropoda</taxon>
        <taxon>Crustacea</taxon>
        <taxon>Multicrustacea</taxon>
        <taxon>Malacostraca</taxon>
        <taxon>Eumalacostraca</taxon>
        <taxon>Eucarida</taxon>
        <taxon>Decapoda</taxon>
        <taxon>Pleocyemata</taxon>
        <taxon>Brachyura</taxon>
        <taxon>Eubrachyura</taxon>
        <taxon>Portunoidea</taxon>
        <taxon>Portunidae</taxon>
        <taxon>Portuninae</taxon>
        <taxon>Scylla</taxon>
    </lineage>
</organism>
<comment type="caution">
    <text evidence="5">The sequence shown here is derived from an EMBL/GenBank/DDBJ whole genome shotgun (WGS) entry which is preliminary data.</text>
</comment>
<dbReference type="PANTHER" id="PTHR24006">
    <property type="entry name" value="UBIQUITIN CARBOXYL-TERMINAL HYDROLASE"/>
    <property type="match status" value="1"/>
</dbReference>
<dbReference type="GO" id="GO:0016579">
    <property type="term" value="P:protein deubiquitination"/>
    <property type="evidence" value="ECO:0007669"/>
    <property type="project" value="InterPro"/>
</dbReference>
<dbReference type="InterPro" id="IPR028889">
    <property type="entry name" value="USP"/>
</dbReference>
<dbReference type="AlphaFoldDB" id="A0AAW0SQQ4"/>
<dbReference type="SUPFAM" id="SSF54236">
    <property type="entry name" value="Ubiquitin-like"/>
    <property type="match status" value="1"/>
</dbReference>
<dbReference type="Proteomes" id="UP001487740">
    <property type="component" value="Unassembled WGS sequence"/>
</dbReference>
<feature type="region of interest" description="Disordered" evidence="2">
    <location>
        <begin position="105"/>
        <end position="126"/>
    </location>
</feature>